<proteinExistence type="predicted"/>
<sequence>MKKDNLLIYILLFFLIINIALILESLEWDKSISLGDIGSITTFGLLLFQYEQLKLQKKDLEESKKRYIEEQQNNKKAILILEPTEKFLENNWKNNTTLYLYNVGHGPAYSIKIEMQNEKNSFDKLITQPMTFKDLFSGISYEHQNFDRNRENYDFLPSDKYLIFKLPKIVVQDFDKKLKKYYEDNKLPDMVGESIIKSKTKIIINYKDLNSEEFKKAEFELIIERIKTAQNDYRNKIIIEKGELL</sequence>
<dbReference type="RefSeq" id="WP_108142542.1">
    <property type="nucleotide sequence ID" value="NZ_QAXS01000047.1"/>
</dbReference>
<dbReference type="Proteomes" id="UP000244089">
    <property type="component" value="Unassembled WGS sequence"/>
</dbReference>
<keyword evidence="1" id="KW-0175">Coiled coil</keyword>
<evidence type="ECO:0000313" key="4">
    <source>
        <dbReference type="Proteomes" id="UP000244089"/>
    </source>
</evidence>
<keyword evidence="2" id="KW-0812">Transmembrane</keyword>
<gene>
    <name evidence="3" type="ORF">C8C76_1474</name>
</gene>
<evidence type="ECO:0000256" key="1">
    <source>
        <dbReference type="SAM" id="Coils"/>
    </source>
</evidence>
<evidence type="ECO:0000313" key="3">
    <source>
        <dbReference type="EMBL" id="PTV93209.1"/>
    </source>
</evidence>
<comment type="caution">
    <text evidence="3">The sequence shown here is derived from an EMBL/GenBank/DDBJ whole genome shotgun (WGS) entry which is preliminary data.</text>
</comment>
<feature type="transmembrane region" description="Helical" evidence="2">
    <location>
        <begin position="7"/>
        <end position="26"/>
    </location>
</feature>
<keyword evidence="2" id="KW-0472">Membrane</keyword>
<evidence type="ECO:0000256" key="2">
    <source>
        <dbReference type="SAM" id="Phobius"/>
    </source>
</evidence>
<keyword evidence="2" id="KW-1133">Transmembrane helix</keyword>
<accession>A0A2T5RFV5</accession>
<name>A0A2T5RFV5_9FIRM</name>
<dbReference type="EMBL" id="QAXS01000047">
    <property type="protein sequence ID" value="PTV93209.1"/>
    <property type="molecule type" value="Genomic_DNA"/>
</dbReference>
<protein>
    <submittedName>
        <fullName evidence="3">Uncharacterized protein</fullName>
    </submittedName>
</protein>
<organism evidence="3 4">
    <name type="scientific">Halanaerobium saccharolyticum</name>
    <dbReference type="NCBI Taxonomy" id="43595"/>
    <lineage>
        <taxon>Bacteria</taxon>
        <taxon>Bacillati</taxon>
        <taxon>Bacillota</taxon>
        <taxon>Clostridia</taxon>
        <taxon>Halanaerobiales</taxon>
        <taxon>Halanaerobiaceae</taxon>
        <taxon>Halanaerobium</taxon>
    </lineage>
</organism>
<dbReference type="AlphaFoldDB" id="A0A2T5RFV5"/>
<reference evidence="3 4" key="1">
    <citation type="submission" date="2018-04" db="EMBL/GenBank/DDBJ databases">
        <title>Subsurface microbial communities from deep shales in Ohio and West Virginia, USA.</title>
        <authorList>
            <person name="Wrighton K."/>
        </authorList>
    </citation>
    <scope>NUCLEOTIDE SEQUENCE [LARGE SCALE GENOMIC DNA]</scope>
    <source>
        <strain evidence="3 4">WC1</strain>
    </source>
</reference>
<feature type="coiled-coil region" evidence="1">
    <location>
        <begin position="50"/>
        <end position="77"/>
    </location>
</feature>